<dbReference type="Proteomes" id="UP001143910">
    <property type="component" value="Unassembled WGS sequence"/>
</dbReference>
<evidence type="ECO:0000313" key="1">
    <source>
        <dbReference type="EMBL" id="KAJ2982288.1"/>
    </source>
</evidence>
<proteinExistence type="predicted"/>
<dbReference type="EMBL" id="JANJQO010000084">
    <property type="protein sequence ID" value="KAJ2982288.1"/>
    <property type="molecule type" value="Genomic_DNA"/>
</dbReference>
<keyword evidence="2" id="KW-1185">Reference proteome</keyword>
<protein>
    <submittedName>
        <fullName evidence="1">Uncharacterized protein</fullName>
    </submittedName>
</protein>
<comment type="caution">
    <text evidence="1">The sequence shown here is derived from an EMBL/GenBank/DDBJ whole genome shotgun (WGS) entry which is preliminary data.</text>
</comment>
<accession>A0ACC1NT34</accession>
<reference evidence="1" key="1">
    <citation type="submission" date="2022-08" db="EMBL/GenBank/DDBJ databases">
        <title>Genome Sequence of Lecanicillium fungicola.</title>
        <authorList>
            <person name="Buettner E."/>
        </authorList>
    </citation>
    <scope>NUCLEOTIDE SEQUENCE</scope>
    <source>
        <strain evidence="1">Babe33</strain>
    </source>
</reference>
<evidence type="ECO:0000313" key="2">
    <source>
        <dbReference type="Proteomes" id="UP001143910"/>
    </source>
</evidence>
<sequence>MYPENGDYDPTTGILYLSNLYNGSVSVYNVQKREVSSIITLPDITGHPENHAAGIQLDSPRSQLIVVADAAATFLTNGKDISGTNMAFSYNLAHKNFNWRVNLTEVAGGRYSGYQDADLDDHGNTFVVGGYPNSIIKVSPDGRAAKLWYATDYHNHTVYGFSGIAAADKGRTLLVSDGSTGAIYRFDSSEERGHPIHIPLQGAVEPLGSSFDAVSLPKFLNSRVLLVVENNKGVIVLRSKCDGWKQAEVLGTIPNRYASQSGLSVAVLEIKSRLYVVTLWLDSQPFRKSFPLYDITSDVMALL</sequence>
<name>A0ACC1NT34_9HYPO</name>
<organism evidence="1 2">
    <name type="scientific">Zarea fungicola</name>
    <dbReference type="NCBI Taxonomy" id="93591"/>
    <lineage>
        <taxon>Eukaryota</taxon>
        <taxon>Fungi</taxon>
        <taxon>Dikarya</taxon>
        <taxon>Ascomycota</taxon>
        <taxon>Pezizomycotina</taxon>
        <taxon>Sordariomycetes</taxon>
        <taxon>Hypocreomycetidae</taxon>
        <taxon>Hypocreales</taxon>
        <taxon>Cordycipitaceae</taxon>
        <taxon>Zarea</taxon>
    </lineage>
</organism>
<gene>
    <name evidence="1" type="ORF">NQ176_g1489</name>
</gene>